<reference evidence="1 2" key="1">
    <citation type="submission" date="2018-06" db="EMBL/GenBank/DDBJ databases">
        <authorList>
            <consortium name="Pathogen Informatics"/>
            <person name="Doyle S."/>
        </authorList>
    </citation>
    <scope>NUCLEOTIDE SEQUENCE [LARGE SCALE GENOMIC DNA]</scope>
    <source>
        <strain evidence="1 2">NCTC8738</strain>
    </source>
</reference>
<accession>A0AB38G7E7</accession>
<dbReference type="EMBL" id="LS483348">
    <property type="protein sequence ID" value="SQF43168.1"/>
    <property type="molecule type" value="Genomic_DNA"/>
</dbReference>
<gene>
    <name evidence="1" type="primary">yeeR</name>
    <name evidence="1" type="ORF">NCTC8738_01997</name>
</gene>
<name>A0AB38G7E7_9STRE</name>
<evidence type="ECO:0000313" key="1">
    <source>
        <dbReference type="EMBL" id="SQF43168.1"/>
    </source>
</evidence>
<protein>
    <submittedName>
        <fullName evidence="1">Inner membrane protein yeeR</fullName>
    </submittedName>
</protein>
<evidence type="ECO:0000313" key="2">
    <source>
        <dbReference type="Proteomes" id="UP000248954"/>
    </source>
</evidence>
<dbReference type="AlphaFoldDB" id="A0AB38G7E7"/>
<organism evidence="1 2">
    <name type="scientific">Streptococcus lutetiensis</name>
    <dbReference type="NCBI Taxonomy" id="150055"/>
    <lineage>
        <taxon>Bacteria</taxon>
        <taxon>Bacillati</taxon>
        <taxon>Bacillota</taxon>
        <taxon>Bacilli</taxon>
        <taxon>Lactobacillales</taxon>
        <taxon>Streptococcaceae</taxon>
        <taxon>Streptococcus</taxon>
    </lineage>
</organism>
<sequence length="636" mass="68559">MGVHEDKIAIMGKYLKEMSCSGCNCYIGGYIPDSKIDNAMKKFANGLDKRTVIGFYDTSMLDNGKSGYIFTDDKIYYQHLFDKPKKLWYDDIKSVKISNVGEIDSDSEIEITLYDGSILAFAGTINKTPLRDFLNEIIRYDKKESFSLDEDIHYKDRSAVSGAIAGGVSGAAYSQTNKLYDEEKFHARQGHGFSAERANTLYDKLTGHDAKIVGDDNVKNGADRIVDGVQIQSKYCRTGSDCIRECFDKEGNFRYILSDGKPMKIEVPSDKFDAAVKAMENKIREGKIPGVTNPSEAKNIVKKGHFTYEQVKNIAKAGTVESITYDAVNGAIIATSALGITAVITLAMNVWNGEDFNKSIQLAAVSGLKVGGTAFVSTILSSQLSKAGLNSALVGSSETLVTMMGPKASATLINAFRSGSDIYGAAAMKSAAKLLRGNIITGGVTVVLLSSFDVVNIFRGRISGKQLFKNIASTTSTVAGGTGGWLGGAAIGSLIAPGVGTVVGGLIGSVMAGGVAGKATDAALGAFIEEDADQMVEIIQDEFKVLAQDYLLNQKEAEKSVDRLQKILIGKQLKDMYASSDRKKFAKNMLVPIIENETKKRKHIATVSDEQLLEGLRELLEDISDNLSNGDKFVNA</sequence>
<proteinExistence type="predicted"/>
<dbReference type="RefSeq" id="WP_172454538.1">
    <property type="nucleotide sequence ID" value="NZ_CP066277.1"/>
</dbReference>
<dbReference type="Proteomes" id="UP000248954">
    <property type="component" value="Chromosome 1"/>
</dbReference>